<keyword evidence="3 5" id="KW-1133">Transmembrane helix</keyword>
<dbReference type="Gene3D" id="1.20.140.150">
    <property type="match status" value="1"/>
</dbReference>
<proteinExistence type="predicted"/>
<reference evidence="6 7" key="1">
    <citation type="submission" date="2018-04" db="EMBL/GenBank/DDBJ databases">
        <title>The genome of golden apple snail Pomacea canaliculata provides insight into stress tolerance and invasive adaptation.</title>
        <authorList>
            <person name="Liu C."/>
            <person name="Liu B."/>
            <person name="Ren Y."/>
            <person name="Zhang Y."/>
            <person name="Wang H."/>
            <person name="Li S."/>
            <person name="Jiang F."/>
            <person name="Yin L."/>
            <person name="Zhang G."/>
            <person name="Qian W."/>
            <person name="Fan W."/>
        </authorList>
    </citation>
    <scope>NUCLEOTIDE SEQUENCE [LARGE SCALE GENOMIC DNA]</scope>
    <source>
        <strain evidence="6">SZHN2017</strain>
        <tissue evidence="6">Muscle</tissue>
    </source>
</reference>
<accession>A0A2T7P2X9</accession>
<evidence type="ECO:0000256" key="2">
    <source>
        <dbReference type="ARBA" id="ARBA00022692"/>
    </source>
</evidence>
<evidence type="ECO:0000256" key="3">
    <source>
        <dbReference type="ARBA" id="ARBA00022989"/>
    </source>
</evidence>
<keyword evidence="7" id="KW-1185">Reference proteome</keyword>
<evidence type="ECO:0000256" key="4">
    <source>
        <dbReference type="ARBA" id="ARBA00023136"/>
    </source>
</evidence>
<dbReference type="InterPro" id="IPR004031">
    <property type="entry name" value="PMP22/EMP/MP20/Claudin"/>
</dbReference>
<comment type="subcellular location">
    <subcellularLocation>
        <location evidence="1">Membrane</location>
        <topology evidence="1">Multi-pass membrane protein</topology>
    </subcellularLocation>
</comment>
<dbReference type="Proteomes" id="UP000245119">
    <property type="component" value="Linkage Group LG7"/>
</dbReference>
<dbReference type="AlphaFoldDB" id="A0A2T7P2X9"/>
<evidence type="ECO:0000256" key="1">
    <source>
        <dbReference type="ARBA" id="ARBA00004141"/>
    </source>
</evidence>
<dbReference type="GO" id="GO:0016020">
    <property type="term" value="C:membrane"/>
    <property type="evidence" value="ECO:0007669"/>
    <property type="project" value="UniProtKB-SubCell"/>
</dbReference>
<dbReference type="OMA" id="WLNCRGG"/>
<dbReference type="Pfam" id="PF13903">
    <property type="entry name" value="Claudin_2"/>
    <property type="match status" value="1"/>
</dbReference>
<dbReference type="EMBL" id="PZQS01000007">
    <property type="protein sequence ID" value="PVD27771.1"/>
    <property type="molecule type" value="Genomic_DNA"/>
</dbReference>
<evidence type="ECO:0000256" key="5">
    <source>
        <dbReference type="SAM" id="Phobius"/>
    </source>
</evidence>
<feature type="transmembrane region" description="Helical" evidence="5">
    <location>
        <begin position="132"/>
        <end position="153"/>
    </location>
</feature>
<organism evidence="6 7">
    <name type="scientific">Pomacea canaliculata</name>
    <name type="common">Golden apple snail</name>
    <dbReference type="NCBI Taxonomy" id="400727"/>
    <lineage>
        <taxon>Eukaryota</taxon>
        <taxon>Metazoa</taxon>
        <taxon>Spiralia</taxon>
        <taxon>Lophotrochozoa</taxon>
        <taxon>Mollusca</taxon>
        <taxon>Gastropoda</taxon>
        <taxon>Caenogastropoda</taxon>
        <taxon>Architaenioglossa</taxon>
        <taxon>Ampullarioidea</taxon>
        <taxon>Ampullariidae</taxon>
        <taxon>Pomacea</taxon>
    </lineage>
</organism>
<dbReference type="OrthoDB" id="6102094at2759"/>
<dbReference type="PANTHER" id="PTHR21284">
    <property type="entry name" value="EG:80H7.2 PROTEIN"/>
    <property type="match status" value="1"/>
</dbReference>
<protein>
    <submittedName>
        <fullName evidence="6">Uncharacterized protein</fullName>
    </submittedName>
</protein>
<evidence type="ECO:0000313" key="6">
    <source>
        <dbReference type="EMBL" id="PVD27771.1"/>
    </source>
</evidence>
<feature type="transmembrane region" description="Helical" evidence="5">
    <location>
        <begin position="98"/>
        <end position="120"/>
    </location>
</feature>
<sequence length="202" mass="21883">MASCALITAVICVLITAVATIVAFATPNWLKFRGQNPTELCGNSRYLDSCNNCDCGLWLRCQGDITISGNLDNCRWFFANDFEIEQALPAWFKAVQGLMAVAVASSLLALLIGLFSLCCYCKSCNPHQAAGAFINLTFLLLTTAVCVFGAKAHTEAYAGVMAEPNSINPLFDWSFWVGVGAAGMSLISSILYFCVGRRDEIY</sequence>
<comment type="caution">
    <text evidence="6">The sequence shown here is derived from an EMBL/GenBank/DDBJ whole genome shotgun (WGS) entry which is preliminary data.</text>
</comment>
<gene>
    <name evidence="6" type="ORF">C0Q70_12943</name>
</gene>
<keyword evidence="2 5" id="KW-0812">Transmembrane</keyword>
<keyword evidence="4 5" id="KW-0472">Membrane</keyword>
<name>A0A2T7P2X9_POMCA</name>
<evidence type="ECO:0000313" key="7">
    <source>
        <dbReference type="Proteomes" id="UP000245119"/>
    </source>
</evidence>
<dbReference type="PANTHER" id="PTHR21284:SF12">
    <property type="entry name" value="EG:80H7.2 PROTEIN"/>
    <property type="match status" value="1"/>
</dbReference>
<feature type="transmembrane region" description="Helical" evidence="5">
    <location>
        <begin position="173"/>
        <end position="195"/>
    </location>
</feature>